<dbReference type="AlphaFoldDB" id="A0AA90Z698"/>
<protein>
    <submittedName>
        <fullName evidence="1">Uncharacterized protein</fullName>
    </submittedName>
</protein>
<keyword evidence="2" id="KW-1185">Reference proteome</keyword>
<comment type="caution">
    <text evidence="1">The sequence shown here is derived from an EMBL/GenBank/DDBJ whole genome shotgun (WGS) entry which is preliminary data.</text>
</comment>
<dbReference type="RefSeq" id="WP_270096264.1">
    <property type="nucleotide sequence ID" value="NZ_JAQFFK010000003.1"/>
</dbReference>
<evidence type="ECO:0000313" key="2">
    <source>
        <dbReference type="Proteomes" id="UP001185015"/>
    </source>
</evidence>
<gene>
    <name evidence="1" type="ORF">J2750_000362</name>
</gene>
<evidence type="ECO:0000313" key="1">
    <source>
        <dbReference type="EMBL" id="MDR6221930.1"/>
    </source>
</evidence>
<sequence length="155" mass="18545">MMNYDEALHKHGLEKIKKFNGKMQVLESKMDTLKNDVVDGVYNYYYYDKVSDDINVEDFHEQSLLPPYRFIISKMEEIFPKPYTTMECDEIFESQLTIEDRNNLLNAVSMREKLAGKMKDFVNPPISLNDIIDDSTYSFYLRRRAHFKDDRERME</sequence>
<dbReference type="EMBL" id="JAVDQI010000001">
    <property type="protein sequence ID" value="MDR6221930.1"/>
    <property type="molecule type" value="Genomic_DNA"/>
</dbReference>
<organism evidence="1 2">
    <name type="scientific">Methanococcoides alaskense</name>
    <dbReference type="NCBI Taxonomy" id="325778"/>
    <lineage>
        <taxon>Archaea</taxon>
        <taxon>Methanobacteriati</taxon>
        <taxon>Methanobacteriota</taxon>
        <taxon>Stenosarchaea group</taxon>
        <taxon>Methanomicrobia</taxon>
        <taxon>Methanosarcinales</taxon>
        <taxon>Methanosarcinaceae</taxon>
        <taxon>Methanococcoides</taxon>
    </lineage>
</organism>
<reference evidence="1 2" key="1">
    <citation type="submission" date="2023-07" db="EMBL/GenBank/DDBJ databases">
        <title>Genomic Encyclopedia of Type Strains, Phase IV (KMG-IV): sequencing the most valuable type-strain genomes for metagenomic binning, comparative biology and taxonomic classification.</title>
        <authorList>
            <person name="Goeker M."/>
        </authorList>
    </citation>
    <scope>NUCLEOTIDE SEQUENCE [LARGE SCALE GENOMIC DNA]</scope>
    <source>
        <strain evidence="1 2">DSM 17273</strain>
    </source>
</reference>
<accession>A0AA90Z698</accession>
<dbReference type="Proteomes" id="UP001185015">
    <property type="component" value="Unassembled WGS sequence"/>
</dbReference>
<name>A0AA90Z698_9EURY</name>
<proteinExistence type="predicted"/>